<accession>A0A2T0JM21</accession>
<feature type="compositionally biased region" description="Basic and acidic residues" evidence="3">
    <location>
        <begin position="23"/>
        <end position="37"/>
    </location>
</feature>
<evidence type="ECO:0000313" key="5">
    <source>
        <dbReference type="EMBL" id="PRX08660.1"/>
    </source>
</evidence>
<evidence type="ECO:0000256" key="1">
    <source>
        <dbReference type="ARBA" id="ARBA00022679"/>
    </source>
</evidence>
<organism evidence="5 6">
    <name type="scientific">Actinoplanes italicus</name>
    <dbReference type="NCBI Taxonomy" id="113567"/>
    <lineage>
        <taxon>Bacteria</taxon>
        <taxon>Bacillati</taxon>
        <taxon>Actinomycetota</taxon>
        <taxon>Actinomycetes</taxon>
        <taxon>Micromonosporales</taxon>
        <taxon>Micromonosporaceae</taxon>
        <taxon>Actinoplanes</taxon>
    </lineage>
</organism>
<protein>
    <submittedName>
        <fullName evidence="5">CDP-alcohol phosphatidyltransferase-like enzyme</fullName>
    </submittedName>
</protein>
<keyword evidence="4" id="KW-1133">Transmembrane helix</keyword>
<dbReference type="GO" id="GO:0008654">
    <property type="term" value="P:phospholipid biosynthetic process"/>
    <property type="evidence" value="ECO:0007669"/>
    <property type="project" value="InterPro"/>
</dbReference>
<feature type="transmembrane region" description="Helical" evidence="4">
    <location>
        <begin position="77"/>
        <end position="102"/>
    </location>
</feature>
<comment type="caution">
    <text evidence="5">The sequence shown here is derived from an EMBL/GenBank/DDBJ whole genome shotgun (WGS) entry which is preliminary data.</text>
</comment>
<evidence type="ECO:0000313" key="6">
    <source>
        <dbReference type="Proteomes" id="UP000239415"/>
    </source>
</evidence>
<dbReference type="Proteomes" id="UP000239415">
    <property type="component" value="Unassembled WGS sequence"/>
</dbReference>
<reference evidence="5 6" key="1">
    <citation type="submission" date="2018-03" db="EMBL/GenBank/DDBJ databases">
        <title>Genomic Encyclopedia of Archaeal and Bacterial Type Strains, Phase II (KMG-II): from individual species to whole genera.</title>
        <authorList>
            <person name="Goeker M."/>
        </authorList>
    </citation>
    <scope>NUCLEOTIDE SEQUENCE [LARGE SCALE GENOMIC DNA]</scope>
    <source>
        <strain evidence="5 6">DSM 43146</strain>
    </source>
</reference>
<dbReference type="PROSITE" id="PS00379">
    <property type="entry name" value="CDP_ALCOHOL_P_TRANSF"/>
    <property type="match status" value="1"/>
</dbReference>
<keyword evidence="4" id="KW-0472">Membrane</keyword>
<evidence type="ECO:0000256" key="4">
    <source>
        <dbReference type="SAM" id="Phobius"/>
    </source>
</evidence>
<dbReference type="InterPro" id="IPR048254">
    <property type="entry name" value="CDP_ALCOHOL_P_TRANSF_CS"/>
</dbReference>
<keyword evidence="4" id="KW-0812">Transmembrane</keyword>
<evidence type="ECO:0000256" key="3">
    <source>
        <dbReference type="SAM" id="MobiDB-lite"/>
    </source>
</evidence>
<dbReference type="GO" id="GO:0016780">
    <property type="term" value="F:phosphotransferase activity, for other substituted phosphate groups"/>
    <property type="evidence" value="ECO:0007669"/>
    <property type="project" value="InterPro"/>
</dbReference>
<feature type="compositionally biased region" description="Basic and acidic residues" evidence="3">
    <location>
        <begin position="1"/>
        <end position="15"/>
    </location>
</feature>
<keyword evidence="6" id="KW-1185">Reference proteome</keyword>
<dbReference type="InterPro" id="IPR043130">
    <property type="entry name" value="CDP-OH_PTrfase_TM_dom"/>
</dbReference>
<dbReference type="InterPro" id="IPR000462">
    <property type="entry name" value="CDP-OH_P_trans"/>
</dbReference>
<name>A0A2T0JM21_9ACTN</name>
<dbReference type="OrthoDB" id="7390033at2"/>
<keyword evidence="1 2" id="KW-0808">Transferase</keyword>
<dbReference type="AlphaFoldDB" id="A0A2T0JM21"/>
<sequence>MREPRDLVKSRRRADPNLTRTAGEGDDRAVERTRSEDFRRAARPDAGLFTRRVNYPIAAHLGVLAHRLGLRPFALTLVNLVLGVAGSALVVAATPAAAAMAWLSWQAAYLADCADGQLARVTGVASEAGGRLDVLVDVAVQIGLVISVVILAGGAPAWLVALFAASWMISMVTSVLARDGANLSLLPSRAWPVQAVKMVRDHGFKVTVIAVAAAAGPGPMTWLIVGYTVLNCGFLFASIARSARPA</sequence>
<comment type="similarity">
    <text evidence="2">Belongs to the CDP-alcohol phosphatidyltransferase class-I family.</text>
</comment>
<gene>
    <name evidence="5" type="ORF">CLV67_13947</name>
</gene>
<dbReference type="Pfam" id="PF01066">
    <property type="entry name" value="CDP-OH_P_transf"/>
    <property type="match status" value="1"/>
</dbReference>
<dbReference type="GO" id="GO:0016020">
    <property type="term" value="C:membrane"/>
    <property type="evidence" value="ECO:0007669"/>
    <property type="project" value="InterPro"/>
</dbReference>
<feature type="region of interest" description="Disordered" evidence="3">
    <location>
        <begin position="1"/>
        <end position="37"/>
    </location>
</feature>
<evidence type="ECO:0000256" key="2">
    <source>
        <dbReference type="RuleBase" id="RU003750"/>
    </source>
</evidence>
<dbReference type="Gene3D" id="1.20.120.1760">
    <property type="match status" value="1"/>
</dbReference>
<dbReference type="EMBL" id="PVMZ01000039">
    <property type="protein sequence ID" value="PRX08660.1"/>
    <property type="molecule type" value="Genomic_DNA"/>
</dbReference>
<proteinExistence type="inferred from homology"/>